<keyword evidence="2" id="KW-0472">Membrane</keyword>
<reference evidence="3 4" key="1">
    <citation type="submission" date="2007-05" db="EMBL/GenBank/DDBJ databases">
        <title>Complete sequence of chromosome of Acidiphilium cryptum JF-5.</title>
        <authorList>
            <consortium name="US DOE Joint Genome Institute"/>
            <person name="Copeland A."/>
            <person name="Lucas S."/>
            <person name="Lapidus A."/>
            <person name="Barry K."/>
            <person name="Detter J.C."/>
            <person name="Glavina del Rio T."/>
            <person name="Hammon N."/>
            <person name="Israni S."/>
            <person name="Dalin E."/>
            <person name="Tice H."/>
            <person name="Pitluck S."/>
            <person name="Sims D."/>
            <person name="Brettin T."/>
            <person name="Bruce D."/>
            <person name="Han C."/>
            <person name="Schmutz J."/>
            <person name="Larimer F."/>
            <person name="Land M."/>
            <person name="Hauser L."/>
            <person name="Kyrpides N."/>
            <person name="Kim E."/>
            <person name="Magnuson T."/>
            <person name="Richardson P."/>
        </authorList>
    </citation>
    <scope>NUCLEOTIDE SEQUENCE [LARGE SCALE GENOMIC DNA]</scope>
    <source>
        <strain evidence="3 4">JF-5</strain>
    </source>
</reference>
<proteinExistence type="predicted"/>
<dbReference type="EMBL" id="CP000697">
    <property type="protein sequence ID" value="ABQ31491.1"/>
    <property type="molecule type" value="Genomic_DNA"/>
</dbReference>
<accession>A5G0V9</accession>
<keyword evidence="2" id="KW-1133">Transmembrane helix</keyword>
<dbReference type="AlphaFoldDB" id="A5G0V9"/>
<dbReference type="HOGENOM" id="CLU_445259_0_0_5"/>
<sequence>MLKSYKIGIEIAAINSVGPVLKLISKDMIGLGKQAKYVSSQIKGVRIAAIGAAAALGGMAILKASSDLATYGNRLANVQSRLRQMGVSARNVGALTNAAFTQSMRTPNVDWSDALAALTKGRTVLGSSAEAVRAAPLIVRAEGVLSNWGMGGPTALGELLKAIELRGGTYGPDGKTFSVGALGRNLNYALEAQNIAGKLLTPNQIMRATKLAGAASQMMSGFAWWSSMAEAVQQMGPTGGRGFGMVMKALSGGPISRMYAYNMKRYGLVAPGGFVHIPHTFQTAIKPGALKGSKILYGQGLFAWTQKVLVPTLEAHGVHGKTNLLAAVYQTISSQTGSRLIANMITNALSYIRTQKQMRQAGSVSVYGVQMATSMTGPLHAFEGAWTSLLEALGTPLVKPAIAILNAMTSAVTGVTKWSKVHPAMVRDIVGGIAGLGVALVGLGTGAVLVGLATAGAIPATIAGAVAAIATGTGAIIANFNGIKTVFHDLGNDFRQFNHWLLGLERTINGFLEHPIRSIGSGLASAGHALATDIANHPHGMLPAWDTAGRQPAVPYGSGVGALVHGVHITNPHDIAKAVKSGLGASLNRNQSGTTGFNGRVSPAGSPAYADGL</sequence>
<protein>
    <submittedName>
        <fullName evidence="3">Uncharacterized protein</fullName>
    </submittedName>
</protein>
<keyword evidence="4" id="KW-1185">Reference proteome</keyword>
<feature type="transmembrane region" description="Helical" evidence="2">
    <location>
        <begin position="458"/>
        <end position="480"/>
    </location>
</feature>
<dbReference type="eggNOG" id="COG4942">
    <property type="taxonomic scope" value="Bacteria"/>
</dbReference>
<gene>
    <name evidence="3" type="ordered locus">Acry_2296</name>
</gene>
<dbReference type="KEGG" id="acr:Acry_2296"/>
<organism evidence="3 4">
    <name type="scientific">Acidiphilium cryptum (strain JF-5)</name>
    <dbReference type="NCBI Taxonomy" id="349163"/>
    <lineage>
        <taxon>Bacteria</taxon>
        <taxon>Pseudomonadati</taxon>
        <taxon>Pseudomonadota</taxon>
        <taxon>Alphaproteobacteria</taxon>
        <taxon>Acetobacterales</taxon>
        <taxon>Acidocellaceae</taxon>
        <taxon>Acidiphilium</taxon>
    </lineage>
</organism>
<name>A5G0V9_ACICJ</name>
<feature type="transmembrane region" description="Helical" evidence="2">
    <location>
        <begin position="429"/>
        <end position="452"/>
    </location>
</feature>
<feature type="region of interest" description="Disordered" evidence="1">
    <location>
        <begin position="590"/>
        <end position="613"/>
    </location>
</feature>
<dbReference type="RefSeq" id="WP_012039946.1">
    <property type="nucleotide sequence ID" value="NC_009484.1"/>
</dbReference>
<dbReference type="Proteomes" id="UP000000245">
    <property type="component" value="Chromosome"/>
</dbReference>
<keyword evidence="2" id="KW-0812">Transmembrane</keyword>
<evidence type="ECO:0000313" key="3">
    <source>
        <dbReference type="EMBL" id="ABQ31491.1"/>
    </source>
</evidence>
<dbReference type="STRING" id="349163.Acry_2296"/>
<evidence type="ECO:0000256" key="2">
    <source>
        <dbReference type="SAM" id="Phobius"/>
    </source>
</evidence>
<evidence type="ECO:0000256" key="1">
    <source>
        <dbReference type="SAM" id="MobiDB-lite"/>
    </source>
</evidence>
<evidence type="ECO:0000313" key="4">
    <source>
        <dbReference type="Proteomes" id="UP000000245"/>
    </source>
</evidence>